<name>A0A183FWV3_HELPZ</name>
<dbReference type="Proteomes" id="UP000050761">
    <property type="component" value="Unassembled WGS sequence"/>
</dbReference>
<reference evidence="1 2" key="1">
    <citation type="submission" date="2018-11" db="EMBL/GenBank/DDBJ databases">
        <authorList>
            <consortium name="Pathogen Informatics"/>
        </authorList>
    </citation>
    <scope>NUCLEOTIDE SEQUENCE [LARGE SCALE GENOMIC DNA]</scope>
</reference>
<reference evidence="3" key="2">
    <citation type="submission" date="2019-09" db="UniProtKB">
        <authorList>
            <consortium name="WormBaseParasite"/>
        </authorList>
    </citation>
    <scope>IDENTIFICATION</scope>
</reference>
<dbReference type="EMBL" id="UZAH01027713">
    <property type="protein sequence ID" value="VDO94343.1"/>
    <property type="molecule type" value="Genomic_DNA"/>
</dbReference>
<gene>
    <name evidence="1" type="ORF">HPBE_LOCUS12964</name>
</gene>
<evidence type="ECO:0000313" key="3">
    <source>
        <dbReference type="WBParaSite" id="HPBE_0001296301-mRNA-1"/>
    </source>
</evidence>
<keyword evidence="2" id="KW-1185">Reference proteome</keyword>
<dbReference type="AlphaFoldDB" id="A0A183FWV3"/>
<protein>
    <submittedName>
        <fullName evidence="3">Reverse transcriptase domain-containing protein</fullName>
    </submittedName>
</protein>
<evidence type="ECO:0000313" key="1">
    <source>
        <dbReference type="EMBL" id="VDO94343.1"/>
    </source>
</evidence>
<accession>A0A183FWV3</accession>
<sequence>MDLKEAGIHPDQRLIVRSGDIIPEERTPVLNGTNAEEEARQSTLIAFVAYAPTSDYDYEEVEAFYVELEKFYKEDHTSYKVMVGPFSKTRELEKFYKEDHTSYKVMVGPFSKTRSGTKLPLCPTFIDLKKAFDSVEAEAVVETLLTHGVPSQYISLSRAVQWVQISPFYNDVIINTPAGRELSPTGFRVMLREHKMPTKALIGLLRESRE</sequence>
<accession>A0A3P8ARQ8</accession>
<organism evidence="2 3">
    <name type="scientific">Heligmosomoides polygyrus</name>
    <name type="common">Parasitic roundworm</name>
    <dbReference type="NCBI Taxonomy" id="6339"/>
    <lineage>
        <taxon>Eukaryota</taxon>
        <taxon>Metazoa</taxon>
        <taxon>Ecdysozoa</taxon>
        <taxon>Nematoda</taxon>
        <taxon>Chromadorea</taxon>
        <taxon>Rhabditida</taxon>
        <taxon>Rhabditina</taxon>
        <taxon>Rhabditomorpha</taxon>
        <taxon>Strongyloidea</taxon>
        <taxon>Heligmosomidae</taxon>
        <taxon>Heligmosomoides</taxon>
    </lineage>
</organism>
<proteinExistence type="predicted"/>
<dbReference type="OrthoDB" id="410104at2759"/>
<evidence type="ECO:0000313" key="2">
    <source>
        <dbReference type="Proteomes" id="UP000050761"/>
    </source>
</evidence>
<dbReference type="WBParaSite" id="HPBE_0001296301-mRNA-1">
    <property type="protein sequence ID" value="HPBE_0001296301-mRNA-1"/>
    <property type="gene ID" value="HPBE_0001296301"/>
</dbReference>